<keyword evidence="2" id="KW-1185">Reference proteome</keyword>
<gene>
    <name evidence="1" type="ORF">BCR44DRAFT_349181</name>
</gene>
<evidence type="ECO:0000313" key="2">
    <source>
        <dbReference type="Proteomes" id="UP000193411"/>
    </source>
</evidence>
<proteinExistence type="predicted"/>
<reference evidence="1 2" key="1">
    <citation type="submission" date="2016-07" db="EMBL/GenBank/DDBJ databases">
        <title>Pervasive Adenine N6-methylation of Active Genes in Fungi.</title>
        <authorList>
            <consortium name="DOE Joint Genome Institute"/>
            <person name="Mondo S.J."/>
            <person name="Dannebaum R.O."/>
            <person name="Kuo R.C."/>
            <person name="Labutti K."/>
            <person name="Haridas S."/>
            <person name="Kuo A."/>
            <person name="Salamov A."/>
            <person name="Ahrendt S.R."/>
            <person name="Lipzen A."/>
            <person name="Sullivan W."/>
            <person name="Andreopoulos W.B."/>
            <person name="Clum A."/>
            <person name="Lindquist E."/>
            <person name="Daum C."/>
            <person name="Ramamoorthy G.K."/>
            <person name="Gryganskyi A."/>
            <person name="Culley D."/>
            <person name="Magnuson J.K."/>
            <person name="James T.Y."/>
            <person name="O'Malley M.A."/>
            <person name="Stajich J.E."/>
            <person name="Spatafora J.W."/>
            <person name="Visel A."/>
            <person name="Grigoriev I.V."/>
        </authorList>
    </citation>
    <scope>NUCLEOTIDE SEQUENCE [LARGE SCALE GENOMIC DNA]</scope>
    <source>
        <strain evidence="1 2">PL171</strain>
    </source>
</reference>
<accession>A0A1Y2I5C0</accession>
<evidence type="ECO:0000313" key="1">
    <source>
        <dbReference type="EMBL" id="ORZ41241.1"/>
    </source>
</evidence>
<dbReference type="EMBL" id="MCFL01000001">
    <property type="protein sequence ID" value="ORZ41241.1"/>
    <property type="molecule type" value="Genomic_DNA"/>
</dbReference>
<sequence length="200" mass="22233">MIICLGLFRPGHLAPATSPWPMTAVGPSPCRLTDQTQPSTALVTIGPPRLAWSKKTEMTQVTLRRFHHFSYPHEAVSCFLSASKSSRTHSPLVPPCVCFDHLLPRQFTGRQVNCGLTARVRFVRRRQEARARLGPAHRRRQPIVARCPSMLPTQPAGCPSPRVRVWATCGTTQVYDESRKTADVPARKRIATVSQAGLDF</sequence>
<name>A0A1Y2I5C0_9FUNG</name>
<organism evidence="1 2">
    <name type="scientific">Catenaria anguillulae PL171</name>
    <dbReference type="NCBI Taxonomy" id="765915"/>
    <lineage>
        <taxon>Eukaryota</taxon>
        <taxon>Fungi</taxon>
        <taxon>Fungi incertae sedis</taxon>
        <taxon>Blastocladiomycota</taxon>
        <taxon>Blastocladiomycetes</taxon>
        <taxon>Blastocladiales</taxon>
        <taxon>Catenariaceae</taxon>
        <taxon>Catenaria</taxon>
    </lineage>
</organism>
<dbReference type="AlphaFoldDB" id="A0A1Y2I5C0"/>
<comment type="caution">
    <text evidence="1">The sequence shown here is derived from an EMBL/GenBank/DDBJ whole genome shotgun (WGS) entry which is preliminary data.</text>
</comment>
<dbReference type="Proteomes" id="UP000193411">
    <property type="component" value="Unassembled WGS sequence"/>
</dbReference>
<protein>
    <submittedName>
        <fullName evidence="1">Uncharacterized protein</fullName>
    </submittedName>
</protein>